<evidence type="ECO:0000256" key="2">
    <source>
        <dbReference type="ARBA" id="ARBA00006156"/>
    </source>
</evidence>
<evidence type="ECO:0000256" key="3">
    <source>
        <dbReference type="ARBA" id="ARBA00022475"/>
    </source>
</evidence>
<feature type="transmembrane region" description="Helical" evidence="8">
    <location>
        <begin position="53"/>
        <end position="74"/>
    </location>
</feature>
<keyword evidence="3" id="KW-1003">Cell membrane</keyword>
<feature type="transmembrane region" description="Helical" evidence="8">
    <location>
        <begin position="20"/>
        <end position="41"/>
    </location>
</feature>
<proteinExistence type="inferred from homology"/>
<dbReference type="RefSeq" id="WP_309800084.1">
    <property type="nucleotide sequence ID" value="NZ_JAVDPW010000011.1"/>
</dbReference>
<evidence type="ECO:0000256" key="5">
    <source>
        <dbReference type="ARBA" id="ARBA00022989"/>
    </source>
</evidence>
<evidence type="ECO:0000313" key="9">
    <source>
        <dbReference type="EMBL" id="MDR6293264.1"/>
    </source>
</evidence>
<name>A0ABU1JZ26_9PROT</name>
<dbReference type="Proteomes" id="UP001262410">
    <property type="component" value="Unassembled WGS sequence"/>
</dbReference>
<gene>
    <name evidence="9" type="ORF">E9232_005814</name>
</gene>
<sequence length="99" mass="10449">MNQAVIAHLLQEALSLTLLLSLPALGIAAAVGLLVGLFQAVTQIQDQTLPMAIKVIAVVLSLVLLGPLLASPLVRYTERIFTDFPQITRGAVPPAADRP</sequence>
<reference evidence="9 10" key="1">
    <citation type="submission" date="2023-07" db="EMBL/GenBank/DDBJ databases">
        <title>Sorghum-associated microbial communities from plants grown in Nebraska, USA.</title>
        <authorList>
            <person name="Schachtman D."/>
        </authorList>
    </citation>
    <scope>NUCLEOTIDE SEQUENCE [LARGE SCALE GENOMIC DNA]</scope>
    <source>
        <strain evidence="9 10">584</strain>
    </source>
</reference>
<dbReference type="InterPro" id="IPR006306">
    <property type="entry name" value="T3SS_HrpO"/>
</dbReference>
<dbReference type="PRINTS" id="PR00952">
    <property type="entry name" value="TYPE3IMQPROT"/>
</dbReference>
<dbReference type="InterPro" id="IPR002191">
    <property type="entry name" value="Bac_export_3"/>
</dbReference>
<keyword evidence="4 8" id="KW-0812">Transmembrane</keyword>
<dbReference type="PIRSF" id="PIRSF004669">
    <property type="entry name" value="FliQ"/>
    <property type="match status" value="1"/>
</dbReference>
<dbReference type="PANTHER" id="PTHR34040">
    <property type="entry name" value="FLAGELLAR BIOSYNTHETIC PROTEIN FLIQ"/>
    <property type="match status" value="1"/>
</dbReference>
<evidence type="ECO:0000256" key="8">
    <source>
        <dbReference type="SAM" id="Phobius"/>
    </source>
</evidence>
<keyword evidence="6" id="KW-0843">Virulence</keyword>
<evidence type="ECO:0000256" key="6">
    <source>
        <dbReference type="ARBA" id="ARBA00023026"/>
    </source>
</evidence>
<protein>
    <submittedName>
        <fullName evidence="9">Type III secretion protein S</fullName>
    </submittedName>
</protein>
<keyword evidence="5 8" id="KW-1133">Transmembrane helix</keyword>
<evidence type="ECO:0000256" key="7">
    <source>
        <dbReference type="ARBA" id="ARBA00023136"/>
    </source>
</evidence>
<comment type="similarity">
    <text evidence="2">Belongs to the FliQ/MopD/SpaQ family.</text>
</comment>
<dbReference type="EMBL" id="JAVDPW010000011">
    <property type="protein sequence ID" value="MDR6293264.1"/>
    <property type="molecule type" value="Genomic_DNA"/>
</dbReference>
<evidence type="ECO:0000313" key="10">
    <source>
        <dbReference type="Proteomes" id="UP001262410"/>
    </source>
</evidence>
<organism evidence="9 10">
    <name type="scientific">Inquilinus ginsengisoli</name>
    <dbReference type="NCBI Taxonomy" id="363840"/>
    <lineage>
        <taxon>Bacteria</taxon>
        <taxon>Pseudomonadati</taxon>
        <taxon>Pseudomonadota</taxon>
        <taxon>Alphaproteobacteria</taxon>
        <taxon>Rhodospirillales</taxon>
        <taxon>Rhodospirillaceae</taxon>
        <taxon>Inquilinus</taxon>
    </lineage>
</organism>
<dbReference type="Pfam" id="PF01313">
    <property type="entry name" value="Bac_export_3"/>
    <property type="match status" value="1"/>
</dbReference>
<comment type="subcellular location">
    <subcellularLocation>
        <location evidence="1">Cell membrane</location>
        <topology evidence="1">Multi-pass membrane protein</topology>
    </subcellularLocation>
</comment>
<accession>A0ABU1JZ26</accession>
<dbReference type="NCBIfam" id="TIGR01403">
    <property type="entry name" value="fliQ_rel_III"/>
    <property type="match status" value="1"/>
</dbReference>
<dbReference type="PANTHER" id="PTHR34040:SF7">
    <property type="entry name" value="SURFACE PRESENTATION OF ANTIGENS PROTEIN SPAQ"/>
    <property type="match status" value="1"/>
</dbReference>
<evidence type="ECO:0000256" key="4">
    <source>
        <dbReference type="ARBA" id="ARBA00022692"/>
    </source>
</evidence>
<keyword evidence="10" id="KW-1185">Reference proteome</keyword>
<comment type="caution">
    <text evidence="9">The sequence shown here is derived from an EMBL/GenBank/DDBJ whole genome shotgun (WGS) entry which is preliminary data.</text>
</comment>
<evidence type="ECO:0000256" key="1">
    <source>
        <dbReference type="ARBA" id="ARBA00004651"/>
    </source>
</evidence>
<keyword evidence="7 8" id="KW-0472">Membrane</keyword>